<dbReference type="Pfam" id="PF03576">
    <property type="entry name" value="Peptidase_S58"/>
    <property type="match status" value="1"/>
</dbReference>
<dbReference type="AlphaFoldDB" id="A0A455SGT5"/>
<accession>A0A455SGT5</accession>
<organism evidence="2">
    <name type="scientific">Thermosporothrix sp. COM3</name>
    <dbReference type="NCBI Taxonomy" id="2490863"/>
    <lineage>
        <taxon>Bacteria</taxon>
        <taxon>Bacillati</taxon>
        <taxon>Chloroflexota</taxon>
        <taxon>Ktedonobacteria</taxon>
        <taxon>Ktedonobacterales</taxon>
        <taxon>Thermosporotrichaceae</taxon>
        <taxon>Thermosporothrix</taxon>
    </lineage>
</organism>
<dbReference type="PANTHER" id="PTHR36512">
    <property type="entry name" value="D-AMINOPEPTIDASE"/>
    <property type="match status" value="1"/>
</dbReference>
<dbReference type="Gene3D" id="3.60.70.12">
    <property type="entry name" value="L-amino peptidase D-ALA esterase/amidase"/>
    <property type="match status" value="1"/>
</dbReference>
<sequence length="364" mass="38138">MRRLRAREAGIALGGMQPGEHNAITDVKGVRVGHATIIRGEGALVRGVGPVRTGVTAVIPHPGNLFAEKVPAAATVFNGFGKTIGLVQIEELGQLETPILLTNTLNVGKVADALVEYMIEQHPAIGVTAGSVNPVVCECYDGYLNDIGGRHVGRDEVRKALQMASEAVPEEGNVGAGTGMMAYGFAGGIGTASRRLEERYGGYTLGALVLANFGRRADLLIGGVPVGRELGRAPGQTREQGSVIVLLATDAPLDARQLARLTRRVPLGLARTGTHGGHGSGDLAIAFSTADRVPCEPEPPVRLVHVLNEQSPILDQLFAAVVETTEEAVINALYGARSITGRDGHVAEALPLELVGEILQRYGV</sequence>
<dbReference type="GO" id="GO:0004177">
    <property type="term" value="F:aminopeptidase activity"/>
    <property type="evidence" value="ECO:0007669"/>
    <property type="project" value="UniProtKB-KW"/>
</dbReference>
<proteinExistence type="inferred from homology"/>
<dbReference type="SUPFAM" id="SSF56266">
    <property type="entry name" value="DmpA/ArgJ-like"/>
    <property type="match status" value="1"/>
</dbReference>
<dbReference type="CDD" id="cd02253">
    <property type="entry name" value="DmpA"/>
    <property type="match status" value="1"/>
</dbReference>
<comment type="similarity">
    <text evidence="1">Belongs to the peptidase S58 family.</text>
</comment>
<gene>
    <name evidence="2" type="ORF">KTC_13290</name>
</gene>
<dbReference type="PANTHER" id="PTHR36512:SF3">
    <property type="entry name" value="BLR5678 PROTEIN"/>
    <property type="match status" value="1"/>
</dbReference>
<protein>
    <submittedName>
        <fullName evidence="2">Aminopeptidase</fullName>
    </submittedName>
</protein>
<evidence type="ECO:0000256" key="1">
    <source>
        <dbReference type="ARBA" id="ARBA00007068"/>
    </source>
</evidence>
<keyword evidence="2" id="KW-0031">Aminopeptidase</keyword>
<dbReference type="InterPro" id="IPR005321">
    <property type="entry name" value="Peptidase_S58_DmpA"/>
</dbReference>
<reference evidence="2" key="1">
    <citation type="submission" date="2018-12" db="EMBL/GenBank/DDBJ databases">
        <title>Novel natural products biosynthetic potential of the class Ktedonobacteria.</title>
        <authorList>
            <person name="Zheng Y."/>
            <person name="Saitou A."/>
            <person name="Wang C.M."/>
            <person name="Toyoda A."/>
            <person name="Minakuchi Y."/>
            <person name="Sekiguchi Y."/>
            <person name="Ueda K."/>
            <person name="Takano H."/>
            <person name="Sakai Y."/>
            <person name="Yokota A."/>
            <person name="Yabe S."/>
        </authorList>
    </citation>
    <scope>NUCLEOTIDE SEQUENCE</scope>
    <source>
        <strain evidence="2">COM3</strain>
    </source>
</reference>
<dbReference type="InterPro" id="IPR016117">
    <property type="entry name" value="ArgJ-like_dom_sf"/>
</dbReference>
<dbReference type="EMBL" id="AP019376">
    <property type="protein sequence ID" value="BBH86578.1"/>
    <property type="molecule type" value="Genomic_DNA"/>
</dbReference>
<evidence type="ECO:0000313" key="2">
    <source>
        <dbReference type="EMBL" id="BBH86578.1"/>
    </source>
</evidence>
<keyword evidence="2" id="KW-0378">Hydrolase</keyword>
<name>A0A455SGT5_9CHLR</name>
<keyword evidence="2" id="KW-0645">Protease</keyword>